<reference evidence="2" key="1">
    <citation type="submission" date="2021-07" db="EMBL/GenBank/DDBJ databases">
        <authorList>
            <person name="Catto M.A."/>
            <person name="Jacobson A."/>
            <person name="Kennedy G."/>
            <person name="Labadie P."/>
            <person name="Hunt B.G."/>
            <person name="Srinivasan R."/>
        </authorList>
    </citation>
    <scope>NUCLEOTIDE SEQUENCE</scope>
    <source>
        <strain evidence="2">PL_HMW_Pooled</strain>
        <tissue evidence="2">Head</tissue>
    </source>
</reference>
<feature type="compositionally biased region" description="Basic and acidic residues" evidence="1">
    <location>
        <begin position="43"/>
        <end position="67"/>
    </location>
</feature>
<name>A0AAE1HQE5_9NEOP</name>
<sequence length="150" mass="17638">MQTSLVCYNISLQSSKHDDRKTAQQHITAAQLDILDEVTGAIGKERRERSSRSKKMASDSEEKELRKERKVGRKRGERAVDDASIELKRRKDEASKLSHQNGDQVDLHRDKHRYSREKSPYGSSRERPHEHLEHESREKHSRRNLDSKRR</sequence>
<proteinExistence type="predicted"/>
<evidence type="ECO:0000313" key="2">
    <source>
        <dbReference type="EMBL" id="KAK3925483.1"/>
    </source>
</evidence>
<dbReference type="Proteomes" id="UP001219518">
    <property type="component" value="Unassembled WGS sequence"/>
</dbReference>
<dbReference type="EMBL" id="JAHWGI010001227">
    <property type="protein sequence ID" value="KAK3925483.1"/>
    <property type="molecule type" value="Genomic_DNA"/>
</dbReference>
<comment type="caution">
    <text evidence="2">The sequence shown here is derived from an EMBL/GenBank/DDBJ whole genome shotgun (WGS) entry which is preliminary data.</text>
</comment>
<protein>
    <submittedName>
        <fullName evidence="2">Transcription elongation factor SPT5</fullName>
    </submittedName>
</protein>
<feature type="region of interest" description="Disordered" evidence="1">
    <location>
        <begin position="41"/>
        <end position="150"/>
    </location>
</feature>
<dbReference type="AlphaFoldDB" id="A0AAE1HQE5"/>
<feature type="compositionally biased region" description="Basic and acidic residues" evidence="1">
    <location>
        <begin position="116"/>
        <end position="150"/>
    </location>
</feature>
<keyword evidence="2" id="KW-0648">Protein biosynthesis</keyword>
<evidence type="ECO:0000256" key="1">
    <source>
        <dbReference type="SAM" id="MobiDB-lite"/>
    </source>
</evidence>
<keyword evidence="3" id="KW-1185">Reference proteome</keyword>
<evidence type="ECO:0000313" key="3">
    <source>
        <dbReference type="Proteomes" id="UP001219518"/>
    </source>
</evidence>
<accession>A0AAE1HQE5</accession>
<organism evidence="2 3">
    <name type="scientific">Frankliniella fusca</name>
    <dbReference type="NCBI Taxonomy" id="407009"/>
    <lineage>
        <taxon>Eukaryota</taxon>
        <taxon>Metazoa</taxon>
        <taxon>Ecdysozoa</taxon>
        <taxon>Arthropoda</taxon>
        <taxon>Hexapoda</taxon>
        <taxon>Insecta</taxon>
        <taxon>Pterygota</taxon>
        <taxon>Neoptera</taxon>
        <taxon>Paraneoptera</taxon>
        <taxon>Thysanoptera</taxon>
        <taxon>Terebrantia</taxon>
        <taxon>Thripoidea</taxon>
        <taxon>Thripidae</taxon>
        <taxon>Frankliniella</taxon>
    </lineage>
</organism>
<gene>
    <name evidence="2" type="ORF">KUF71_013690</name>
</gene>
<dbReference type="GO" id="GO:0003746">
    <property type="term" value="F:translation elongation factor activity"/>
    <property type="evidence" value="ECO:0007669"/>
    <property type="project" value="UniProtKB-KW"/>
</dbReference>
<keyword evidence="2" id="KW-0251">Elongation factor</keyword>
<feature type="compositionally biased region" description="Basic and acidic residues" evidence="1">
    <location>
        <begin position="77"/>
        <end position="96"/>
    </location>
</feature>
<reference evidence="2" key="2">
    <citation type="journal article" date="2023" name="BMC Genomics">
        <title>Pest status, molecular evolution, and epigenetic factors derived from the genome assembly of Frankliniella fusca, a thysanopteran phytovirus vector.</title>
        <authorList>
            <person name="Catto M.A."/>
            <person name="Labadie P.E."/>
            <person name="Jacobson A.L."/>
            <person name="Kennedy G.G."/>
            <person name="Srinivasan R."/>
            <person name="Hunt B.G."/>
        </authorList>
    </citation>
    <scope>NUCLEOTIDE SEQUENCE</scope>
    <source>
        <strain evidence="2">PL_HMW_Pooled</strain>
    </source>
</reference>